<evidence type="ECO:0000313" key="3">
    <source>
        <dbReference type="Proteomes" id="UP000479710"/>
    </source>
</evidence>
<organism evidence="2 3">
    <name type="scientific">Oryza meyeriana var. granulata</name>
    <dbReference type="NCBI Taxonomy" id="110450"/>
    <lineage>
        <taxon>Eukaryota</taxon>
        <taxon>Viridiplantae</taxon>
        <taxon>Streptophyta</taxon>
        <taxon>Embryophyta</taxon>
        <taxon>Tracheophyta</taxon>
        <taxon>Spermatophyta</taxon>
        <taxon>Magnoliopsida</taxon>
        <taxon>Liliopsida</taxon>
        <taxon>Poales</taxon>
        <taxon>Poaceae</taxon>
        <taxon>BOP clade</taxon>
        <taxon>Oryzoideae</taxon>
        <taxon>Oryzeae</taxon>
        <taxon>Oryzinae</taxon>
        <taxon>Oryza</taxon>
        <taxon>Oryza meyeriana</taxon>
    </lineage>
</organism>
<comment type="caution">
    <text evidence="2">The sequence shown here is derived from an EMBL/GenBank/DDBJ whole genome shotgun (WGS) entry which is preliminary data.</text>
</comment>
<evidence type="ECO:0000256" key="1">
    <source>
        <dbReference type="SAM" id="MobiDB-lite"/>
    </source>
</evidence>
<feature type="region of interest" description="Disordered" evidence="1">
    <location>
        <begin position="151"/>
        <end position="180"/>
    </location>
</feature>
<proteinExistence type="predicted"/>
<name>A0A6G1DRQ0_9ORYZ</name>
<dbReference type="Proteomes" id="UP000479710">
    <property type="component" value="Unassembled WGS sequence"/>
</dbReference>
<protein>
    <submittedName>
        <fullName evidence="2">Uncharacterized protein</fullName>
    </submittedName>
</protein>
<evidence type="ECO:0000313" key="2">
    <source>
        <dbReference type="EMBL" id="KAF0914343.1"/>
    </source>
</evidence>
<keyword evidence="3" id="KW-1185">Reference proteome</keyword>
<accession>A0A6G1DRQ0</accession>
<dbReference type="EMBL" id="SPHZ02000006">
    <property type="protein sequence ID" value="KAF0914343.1"/>
    <property type="molecule type" value="Genomic_DNA"/>
</dbReference>
<dbReference type="AlphaFoldDB" id="A0A6G1DRQ0"/>
<gene>
    <name evidence="2" type="ORF">E2562_028223</name>
</gene>
<sequence>MVRGFLRHHLANGVAGLGVWSATPCLPSIASVSARLLSPPHPTEGTRVVAINNAWRSFQEEDNIAYNTEPTIMEDDQNSISSGDTDHEQEKTCYVEKLKEMKRQREDPMNHCEGDIDIEDLYAPEDDVVDLGTADVDALIGMACELFDPPSEDGRLSALESETDEESKPPPGKRRRRKGVQVQRIYFDESNMTEISQLCKGMCFTKQDNLGRL</sequence>
<reference evidence="2 3" key="1">
    <citation type="submission" date="2019-11" db="EMBL/GenBank/DDBJ databases">
        <title>Whole genome sequence of Oryza granulata.</title>
        <authorList>
            <person name="Li W."/>
        </authorList>
    </citation>
    <scope>NUCLEOTIDE SEQUENCE [LARGE SCALE GENOMIC DNA]</scope>
    <source>
        <strain evidence="3">cv. Menghai</strain>
        <tissue evidence="2">Leaf</tissue>
    </source>
</reference>